<proteinExistence type="predicted"/>
<protein>
    <recommendedName>
        <fullName evidence="1">PH domain-containing protein</fullName>
    </recommendedName>
</protein>
<dbReference type="Pfam" id="PF20400">
    <property type="entry name" value="BAR_4"/>
    <property type="match status" value="1"/>
</dbReference>
<evidence type="ECO:0000313" key="3">
    <source>
        <dbReference type="Proteomes" id="UP000193642"/>
    </source>
</evidence>
<keyword evidence="3" id="KW-1185">Reference proteome</keyword>
<dbReference type="OrthoDB" id="5598057at2759"/>
<dbReference type="SUPFAM" id="SSF103657">
    <property type="entry name" value="BAR/IMD domain-like"/>
    <property type="match status" value="1"/>
</dbReference>
<comment type="caution">
    <text evidence="2">The sequence shown here is derived from an EMBL/GenBank/DDBJ whole genome shotgun (WGS) entry which is preliminary data.</text>
</comment>
<organism evidence="2 3">
    <name type="scientific">Rhizoclosmatium globosum</name>
    <dbReference type="NCBI Taxonomy" id="329046"/>
    <lineage>
        <taxon>Eukaryota</taxon>
        <taxon>Fungi</taxon>
        <taxon>Fungi incertae sedis</taxon>
        <taxon>Chytridiomycota</taxon>
        <taxon>Chytridiomycota incertae sedis</taxon>
        <taxon>Chytridiomycetes</taxon>
        <taxon>Chytridiales</taxon>
        <taxon>Chytriomycetaceae</taxon>
        <taxon>Rhizoclosmatium</taxon>
    </lineage>
</organism>
<dbReference type="STRING" id="329046.A0A1Y2C1Z3"/>
<dbReference type="InterPro" id="IPR027267">
    <property type="entry name" value="AH/BAR_dom_sf"/>
</dbReference>
<dbReference type="AlphaFoldDB" id="A0A1Y2C1Z3"/>
<dbReference type="InterPro" id="IPR046868">
    <property type="entry name" value="BAR_4"/>
</dbReference>
<gene>
    <name evidence="2" type="ORF">BCR33DRAFT_719125</name>
</gene>
<dbReference type="EMBL" id="MCGO01000033">
    <property type="protein sequence ID" value="ORY41031.1"/>
    <property type="molecule type" value="Genomic_DNA"/>
</dbReference>
<accession>A0A1Y2C1Z3</accession>
<dbReference type="SMART" id="SM00233">
    <property type="entry name" value="PH"/>
    <property type="match status" value="1"/>
</dbReference>
<name>A0A1Y2C1Z3_9FUNG</name>
<dbReference type="Proteomes" id="UP000193642">
    <property type="component" value="Unassembled WGS sequence"/>
</dbReference>
<dbReference type="SUPFAM" id="SSF50729">
    <property type="entry name" value="PH domain-like"/>
    <property type="match status" value="1"/>
</dbReference>
<dbReference type="Gene3D" id="1.20.1270.60">
    <property type="entry name" value="Arfaptin homology (AH) domain/BAR domain"/>
    <property type="match status" value="1"/>
</dbReference>
<sequence length="544" mass="62211">MQQKRESSATLFSRASKVPVMQEIEQLWPHSIIQAEKVPFAQQRLNAWRHIVEELLQFVVVIQSIEKEYAREYDKFAARLAKLGTTPQNPVSFEESTGIPVETVQKSLSKLSDEHLNFERSINDTCYKLLLELKAEITRRSKDFKADTDSLTKTVTKSRSATINMISLHEKVKARRVSNTRANDNSFVDLWLTERVLYKHLREMIHTENKYQENMLQLLNGIQEFDEKVVTSVKYVLGDFFLAREHQHDSINALLQHARTHVNTLESSAPFTTFATTTTIFDESAWKTSRSLQTFPYEIQEIQILKQSVMSRQYFWSRSGWTQALFVITESGYLHCFKRVHGRARGDEVRKRALDKKPVFGWGLGKKNVGLPVIPPSAGILEAEMHETPAYNDLDTPATYYSICLSNSGRIAVNVIPEKPCVFSIELFKSPRDPIAVKRYEIKANSESEMIEWVSFLKEKIESYLPQGPPEPLFLPEHEILDRVETAVRRPPPPVPVKKPVASQESEFTVIEDEINGVGEITGRTFTLSSTSKVVRKAPEPLLA</sequence>
<dbReference type="InterPro" id="IPR001849">
    <property type="entry name" value="PH_domain"/>
</dbReference>
<evidence type="ECO:0000259" key="1">
    <source>
        <dbReference type="SMART" id="SM00233"/>
    </source>
</evidence>
<evidence type="ECO:0000313" key="2">
    <source>
        <dbReference type="EMBL" id="ORY41031.1"/>
    </source>
</evidence>
<reference evidence="2 3" key="1">
    <citation type="submission" date="2016-07" db="EMBL/GenBank/DDBJ databases">
        <title>Pervasive Adenine N6-methylation of Active Genes in Fungi.</title>
        <authorList>
            <consortium name="DOE Joint Genome Institute"/>
            <person name="Mondo S.J."/>
            <person name="Dannebaum R.O."/>
            <person name="Kuo R.C."/>
            <person name="Labutti K."/>
            <person name="Haridas S."/>
            <person name="Kuo A."/>
            <person name="Salamov A."/>
            <person name="Ahrendt S.R."/>
            <person name="Lipzen A."/>
            <person name="Sullivan W."/>
            <person name="Andreopoulos W.B."/>
            <person name="Clum A."/>
            <person name="Lindquist E."/>
            <person name="Daum C."/>
            <person name="Ramamoorthy G.K."/>
            <person name="Gryganskyi A."/>
            <person name="Culley D."/>
            <person name="Magnuson J.K."/>
            <person name="James T.Y."/>
            <person name="O'Malley M.A."/>
            <person name="Stajich J.E."/>
            <person name="Spatafora J.W."/>
            <person name="Visel A."/>
            <person name="Grigoriev I.V."/>
        </authorList>
    </citation>
    <scope>NUCLEOTIDE SEQUENCE [LARGE SCALE GENOMIC DNA]</scope>
    <source>
        <strain evidence="2 3">JEL800</strain>
    </source>
</reference>
<dbReference type="PANTHER" id="PTHR31941:SF1">
    <property type="entry name" value="CYTOSKELETAL SIGNALING PROTEIN SLM1"/>
    <property type="match status" value="1"/>
</dbReference>
<dbReference type="PANTHER" id="PTHR31941">
    <property type="entry name" value="CYTOSKELETAL SIGNALING PROTEIN SLM1"/>
    <property type="match status" value="1"/>
</dbReference>
<feature type="domain" description="PH" evidence="1">
    <location>
        <begin position="304"/>
        <end position="464"/>
    </location>
</feature>